<evidence type="ECO:0000259" key="4">
    <source>
        <dbReference type="PROSITE" id="PS50987"/>
    </source>
</evidence>
<dbReference type="PANTHER" id="PTHR43132:SF6">
    <property type="entry name" value="HTH-TYPE TRANSCRIPTIONAL REPRESSOR CZRA"/>
    <property type="match status" value="1"/>
</dbReference>
<dbReference type="EMBL" id="FOZC01000002">
    <property type="protein sequence ID" value="SFR67937.1"/>
    <property type="molecule type" value="Genomic_DNA"/>
</dbReference>
<dbReference type="InterPro" id="IPR036390">
    <property type="entry name" value="WH_DNA-bd_sf"/>
</dbReference>
<dbReference type="InterPro" id="IPR051011">
    <property type="entry name" value="Metal_resp_trans_reg"/>
</dbReference>
<dbReference type="InterPro" id="IPR001845">
    <property type="entry name" value="HTH_ArsR_DNA-bd_dom"/>
</dbReference>
<dbReference type="OrthoDB" id="9794330at2"/>
<keyword evidence="2" id="KW-0238">DNA-binding</keyword>
<gene>
    <name evidence="6" type="ORF">SAMN02910262_00565</name>
    <name evidence="5" type="ORF">SAMN04487771_100766</name>
</gene>
<dbReference type="CDD" id="cd00090">
    <property type="entry name" value="HTH_ARSR"/>
    <property type="match status" value="1"/>
</dbReference>
<evidence type="ECO:0000313" key="6">
    <source>
        <dbReference type="EMBL" id="SFR67937.1"/>
    </source>
</evidence>
<dbReference type="GO" id="GO:0003700">
    <property type="term" value="F:DNA-binding transcription factor activity"/>
    <property type="evidence" value="ECO:0007669"/>
    <property type="project" value="InterPro"/>
</dbReference>
<evidence type="ECO:0000313" key="8">
    <source>
        <dbReference type="Proteomes" id="UP000214760"/>
    </source>
</evidence>
<keyword evidence="3" id="KW-0804">Transcription</keyword>
<dbReference type="eggNOG" id="COG0640">
    <property type="taxonomic scope" value="Bacteria"/>
</dbReference>
<dbReference type="PANTHER" id="PTHR43132">
    <property type="entry name" value="ARSENICAL RESISTANCE OPERON REPRESSOR ARSR-RELATED"/>
    <property type="match status" value="1"/>
</dbReference>
<dbReference type="InterPro" id="IPR036388">
    <property type="entry name" value="WH-like_DNA-bd_sf"/>
</dbReference>
<accession>A0A1I6IME3</accession>
<dbReference type="Gene3D" id="1.10.10.10">
    <property type="entry name" value="Winged helix-like DNA-binding domain superfamily/Winged helix DNA-binding domain"/>
    <property type="match status" value="1"/>
</dbReference>
<keyword evidence="7" id="KW-1185">Reference proteome</keyword>
<evidence type="ECO:0000256" key="2">
    <source>
        <dbReference type="ARBA" id="ARBA00023125"/>
    </source>
</evidence>
<sequence>MEQNIVYDEKKIEHLIANVSEDELFNLAELFKVFADSTRIRILYDLFQGERNVTEICEDLQMNQSAVSHQLKLLKSSKLIQSKRRGKTIIYSLADEHVKTIIAMGKEHIEE</sequence>
<dbReference type="EMBL" id="FOIL01000007">
    <property type="protein sequence ID" value="SET19416.1"/>
    <property type="molecule type" value="Genomic_DNA"/>
</dbReference>
<organism evidence="6 8">
    <name type="scientific">[Clostridium] aminophilum</name>
    <dbReference type="NCBI Taxonomy" id="1526"/>
    <lineage>
        <taxon>Bacteria</taxon>
        <taxon>Bacillati</taxon>
        <taxon>Bacillota</taxon>
        <taxon>Clostridia</taxon>
        <taxon>Lachnospirales</taxon>
        <taxon>Lachnospiraceae</taxon>
    </lineage>
</organism>
<evidence type="ECO:0000313" key="7">
    <source>
        <dbReference type="Proteomes" id="UP000199820"/>
    </source>
</evidence>
<dbReference type="InterPro" id="IPR011991">
    <property type="entry name" value="ArsR-like_HTH"/>
</dbReference>
<proteinExistence type="predicted"/>
<keyword evidence="1" id="KW-0805">Transcription regulation</keyword>
<dbReference type="GO" id="GO:0003677">
    <property type="term" value="F:DNA binding"/>
    <property type="evidence" value="ECO:0007669"/>
    <property type="project" value="UniProtKB-KW"/>
</dbReference>
<dbReference type="Proteomes" id="UP000199820">
    <property type="component" value="Unassembled WGS sequence"/>
</dbReference>
<dbReference type="STRING" id="1526.SAMN02910262_00565"/>
<dbReference type="SMART" id="SM00418">
    <property type="entry name" value="HTH_ARSR"/>
    <property type="match status" value="1"/>
</dbReference>
<dbReference type="SUPFAM" id="SSF46785">
    <property type="entry name" value="Winged helix' DNA-binding domain"/>
    <property type="match status" value="1"/>
</dbReference>
<dbReference type="NCBIfam" id="NF033788">
    <property type="entry name" value="HTH_metalloreg"/>
    <property type="match status" value="1"/>
</dbReference>
<evidence type="ECO:0000256" key="1">
    <source>
        <dbReference type="ARBA" id="ARBA00023015"/>
    </source>
</evidence>
<dbReference type="AlphaFoldDB" id="A0A1I6IME3"/>
<evidence type="ECO:0000313" key="5">
    <source>
        <dbReference type="EMBL" id="SET19416.1"/>
    </source>
</evidence>
<dbReference type="Pfam" id="PF01022">
    <property type="entry name" value="HTH_5"/>
    <property type="match status" value="1"/>
</dbReference>
<name>A0A1I6IME3_9FIRM</name>
<dbReference type="PROSITE" id="PS50987">
    <property type="entry name" value="HTH_ARSR_2"/>
    <property type="match status" value="1"/>
</dbReference>
<dbReference type="RefSeq" id="WP_031471536.1">
    <property type="nucleotide sequence ID" value="NZ_FOIL01000007.1"/>
</dbReference>
<protein>
    <submittedName>
        <fullName evidence="6">ArsR family transcriptional regulator</fullName>
    </submittedName>
</protein>
<feature type="domain" description="HTH arsR-type" evidence="4">
    <location>
        <begin position="19"/>
        <end position="111"/>
    </location>
</feature>
<dbReference type="Proteomes" id="UP000214760">
    <property type="component" value="Unassembled WGS sequence"/>
</dbReference>
<reference evidence="7 8" key="1">
    <citation type="submission" date="2016-10" db="EMBL/GenBank/DDBJ databases">
        <authorList>
            <person name="de Groot N.N."/>
        </authorList>
    </citation>
    <scope>NUCLEOTIDE SEQUENCE [LARGE SCALE GENOMIC DNA]</scope>
    <source>
        <strain evidence="6 8">F</strain>
        <strain evidence="5 7">KH1P1</strain>
    </source>
</reference>
<evidence type="ECO:0000256" key="3">
    <source>
        <dbReference type="ARBA" id="ARBA00023163"/>
    </source>
</evidence>
<dbReference type="PRINTS" id="PR00778">
    <property type="entry name" value="HTHARSR"/>
</dbReference>